<dbReference type="Pfam" id="PF12244">
    <property type="entry name" value="DUF3606"/>
    <property type="match status" value="1"/>
</dbReference>
<organism evidence="1 2">
    <name type="scientific">Phyllobacterium trifolii</name>
    <dbReference type="NCBI Taxonomy" id="300193"/>
    <lineage>
        <taxon>Bacteria</taxon>
        <taxon>Pseudomonadati</taxon>
        <taxon>Pseudomonadota</taxon>
        <taxon>Alphaproteobacteria</taxon>
        <taxon>Hyphomicrobiales</taxon>
        <taxon>Phyllobacteriaceae</taxon>
        <taxon>Phyllobacterium</taxon>
    </lineage>
</organism>
<dbReference type="Proteomes" id="UP000554520">
    <property type="component" value="Unassembled WGS sequence"/>
</dbReference>
<gene>
    <name evidence="1" type="ORF">FHS21_004070</name>
</gene>
<reference evidence="1 2" key="1">
    <citation type="submission" date="2020-08" db="EMBL/GenBank/DDBJ databases">
        <title>Genomic Encyclopedia of Type Strains, Phase III (KMG-III): the genomes of soil and plant-associated and newly described type strains.</title>
        <authorList>
            <person name="Whitman W."/>
        </authorList>
    </citation>
    <scope>NUCLEOTIDE SEQUENCE [LARGE SCALE GENOMIC DNA]</scope>
    <source>
        <strain evidence="1 2">CECT 7015</strain>
    </source>
</reference>
<dbReference type="InterPro" id="IPR022037">
    <property type="entry name" value="DUF3606"/>
</dbReference>
<dbReference type="EMBL" id="JACHXN010000013">
    <property type="protein sequence ID" value="MBB3147646.1"/>
    <property type="molecule type" value="Genomic_DNA"/>
</dbReference>
<dbReference type="RefSeq" id="WP_112551910.1">
    <property type="nucleotide sequence ID" value="NZ_JACHXN010000013.1"/>
</dbReference>
<dbReference type="AlphaFoldDB" id="A0A839U980"/>
<accession>A0A839U980</accession>
<keyword evidence="2" id="KW-1185">Reference proteome</keyword>
<sequence>MADDKAKRRSADRARVAAGEKYEVDYLMKSLNLGRDDAEQLIAKYDGNRQKIEAEVSKRKKRPKTYAHL</sequence>
<name>A0A839U980_9HYPH</name>
<proteinExistence type="predicted"/>
<evidence type="ECO:0000313" key="2">
    <source>
        <dbReference type="Proteomes" id="UP000554520"/>
    </source>
</evidence>
<comment type="caution">
    <text evidence="1">The sequence shown here is derived from an EMBL/GenBank/DDBJ whole genome shotgun (WGS) entry which is preliminary data.</text>
</comment>
<evidence type="ECO:0000313" key="1">
    <source>
        <dbReference type="EMBL" id="MBB3147646.1"/>
    </source>
</evidence>
<protein>
    <submittedName>
        <fullName evidence="1">ABC-type Fe3+-hydroxamate transport system substrate-binding protein</fullName>
    </submittedName>
</protein>